<sequence>MKILKTLFILAFLTFLSCKKEDKSFETPEKVAAHTFEVLKNIDKKTNEEFLQEVMTYQELKDLANNPNAKLGEIVKSKFESVSQKAFTDTSIRDFNDIKETGKTYNIDWSSITFSEFKHLVIEFDNMKGLRVETYFKNKDGQIYFVKSQSFYDGKGYRIVKLAEIVPKR</sequence>
<keyword evidence="4" id="KW-1185">Reference proteome</keyword>
<reference evidence="1" key="1">
    <citation type="submission" date="2016-09" db="EMBL/GenBank/DDBJ databases">
        <authorList>
            <person name="Capua I."/>
            <person name="De Benedictis P."/>
            <person name="Joannis T."/>
            <person name="Lombin L.H."/>
            <person name="Cattoli G."/>
        </authorList>
    </citation>
    <scope>NUCLEOTIDE SEQUENCE [LARGE SCALE GENOMIC DNA]</scope>
    <source>
        <strain evidence="1">MSU</strain>
    </source>
</reference>
<dbReference type="OrthoDB" id="1372369at2"/>
<dbReference type="STRING" id="1278819.BHE19_07430"/>
<evidence type="ECO:0000313" key="4">
    <source>
        <dbReference type="Proteomes" id="UP000198319"/>
    </source>
</evidence>
<dbReference type="AlphaFoldDB" id="A0A1S1J886"/>
<dbReference type="EMBL" id="MIKE01000022">
    <property type="protein sequence ID" value="OHT45655.1"/>
    <property type="molecule type" value="Genomic_DNA"/>
</dbReference>
<evidence type="ECO:0000313" key="2">
    <source>
        <dbReference type="EMBL" id="OXB18314.1"/>
    </source>
</evidence>
<proteinExistence type="predicted"/>
<dbReference type="Proteomes" id="UP000180252">
    <property type="component" value="Unassembled WGS sequence"/>
</dbReference>
<gene>
    <name evidence="2" type="ORF">B0A71_15455</name>
    <name evidence="1" type="ORF">BHE19_07430</name>
</gene>
<name>A0A1S1J886_9FLAO</name>
<reference evidence="2 4" key="3">
    <citation type="submission" date="2016-11" db="EMBL/GenBank/DDBJ databases">
        <title>Whole genomes of Flavobacteriaceae.</title>
        <authorList>
            <person name="Stine C."/>
            <person name="Li C."/>
            <person name="Tadesse D."/>
        </authorList>
    </citation>
    <scope>NUCLEOTIDE SEQUENCE [LARGE SCALE GENOMIC DNA]</scope>
    <source>
        <strain evidence="2 4">ATCC BAA-2541</strain>
    </source>
</reference>
<protein>
    <recommendedName>
        <fullName evidence="5">DUF5104 domain-containing protein</fullName>
    </recommendedName>
</protein>
<dbReference type="RefSeq" id="WP_070906934.1">
    <property type="nucleotide sequence ID" value="NZ_MIKE01000022.1"/>
</dbReference>
<accession>A0A1S1J886</accession>
<dbReference type="Proteomes" id="UP000198319">
    <property type="component" value="Unassembled WGS sequence"/>
</dbReference>
<dbReference type="EMBL" id="MUHG01000023">
    <property type="protein sequence ID" value="OXB18314.1"/>
    <property type="molecule type" value="Genomic_DNA"/>
</dbReference>
<reference evidence="3" key="2">
    <citation type="submission" date="2016-09" db="EMBL/GenBank/DDBJ databases">
        <authorList>
            <person name="Chen S."/>
            <person name="Walker E."/>
        </authorList>
    </citation>
    <scope>NUCLEOTIDE SEQUENCE [LARGE SCALE GENOMIC DNA]</scope>
    <source>
        <strain evidence="3">MSU</strain>
    </source>
</reference>
<dbReference type="PROSITE" id="PS51257">
    <property type="entry name" value="PROKAR_LIPOPROTEIN"/>
    <property type="match status" value="1"/>
</dbReference>
<evidence type="ECO:0000313" key="3">
    <source>
        <dbReference type="Proteomes" id="UP000180252"/>
    </source>
</evidence>
<comment type="caution">
    <text evidence="1">The sequence shown here is derived from an EMBL/GenBank/DDBJ whole genome shotgun (WGS) entry which is preliminary data.</text>
</comment>
<organism evidence="1 3">
    <name type="scientific">Flavobacterium tructae</name>
    <dbReference type="NCBI Taxonomy" id="1114873"/>
    <lineage>
        <taxon>Bacteria</taxon>
        <taxon>Pseudomonadati</taxon>
        <taxon>Bacteroidota</taxon>
        <taxon>Flavobacteriia</taxon>
        <taxon>Flavobacteriales</taxon>
        <taxon>Flavobacteriaceae</taxon>
        <taxon>Flavobacterium</taxon>
    </lineage>
</organism>
<evidence type="ECO:0000313" key="1">
    <source>
        <dbReference type="EMBL" id="OHT45655.1"/>
    </source>
</evidence>
<evidence type="ECO:0008006" key="5">
    <source>
        <dbReference type="Google" id="ProtNLM"/>
    </source>
</evidence>